<feature type="compositionally biased region" description="Basic and acidic residues" evidence="1">
    <location>
        <begin position="24"/>
        <end position="34"/>
    </location>
</feature>
<evidence type="ECO:0000256" key="1">
    <source>
        <dbReference type="SAM" id="MobiDB-lite"/>
    </source>
</evidence>
<evidence type="ECO:0000313" key="2">
    <source>
        <dbReference type="EMBL" id="OBT96370.1"/>
    </source>
</evidence>
<sequence>MPSWEQNSDIAYFLQETGCQAKPPKEFLGVRDPSKWAGRQPTDSLEHDAQAADRPGLLAARPNGKERTEAG</sequence>
<name>A0A1B8GKL5_9PEZI</name>
<reference evidence="2 3" key="1">
    <citation type="submission" date="2016-03" db="EMBL/GenBank/DDBJ databases">
        <title>Comparative genomics of Pseudogymnoascus destructans, the fungus causing white-nose syndrome of bats.</title>
        <authorList>
            <person name="Palmer J.M."/>
            <person name="Drees K.P."/>
            <person name="Foster J.T."/>
            <person name="Lindner D.L."/>
        </authorList>
    </citation>
    <scope>NUCLEOTIDE SEQUENCE [LARGE SCALE GENOMIC DNA]</scope>
    <source>
        <strain evidence="2 3">UAMH 10579</strain>
    </source>
</reference>
<reference evidence="3" key="2">
    <citation type="journal article" date="2018" name="Nat. Commun.">
        <title>Extreme sensitivity to ultraviolet light in the fungal pathogen causing white-nose syndrome of bats.</title>
        <authorList>
            <person name="Palmer J.M."/>
            <person name="Drees K.P."/>
            <person name="Foster J.T."/>
            <person name="Lindner D.L."/>
        </authorList>
    </citation>
    <scope>NUCLEOTIDE SEQUENCE [LARGE SCALE GENOMIC DNA]</scope>
    <source>
        <strain evidence="3">UAMH 10579</strain>
    </source>
</reference>
<dbReference type="EMBL" id="KV460228">
    <property type="protein sequence ID" value="OBT96370.1"/>
    <property type="molecule type" value="Genomic_DNA"/>
</dbReference>
<organism evidence="2 3">
    <name type="scientific">Pseudogymnoascus verrucosus</name>
    <dbReference type="NCBI Taxonomy" id="342668"/>
    <lineage>
        <taxon>Eukaryota</taxon>
        <taxon>Fungi</taxon>
        <taxon>Dikarya</taxon>
        <taxon>Ascomycota</taxon>
        <taxon>Pezizomycotina</taxon>
        <taxon>Leotiomycetes</taxon>
        <taxon>Thelebolales</taxon>
        <taxon>Thelebolaceae</taxon>
        <taxon>Pseudogymnoascus</taxon>
    </lineage>
</organism>
<dbReference type="Proteomes" id="UP000091956">
    <property type="component" value="Unassembled WGS sequence"/>
</dbReference>
<protein>
    <submittedName>
        <fullName evidence="2">Uncharacterized protein</fullName>
    </submittedName>
</protein>
<feature type="region of interest" description="Disordered" evidence="1">
    <location>
        <begin position="24"/>
        <end position="71"/>
    </location>
</feature>
<dbReference type="GeneID" id="28839009"/>
<proteinExistence type="predicted"/>
<evidence type="ECO:0000313" key="3">
    <source>
        <dbReference type="Proteomes" id="UP000091956"/>
    </source>
</evidence>
<keyword evidence="3" id="KW-1185">Reference proteome</keyword>
<accession>A0A1B8GKL5</accession>
<dbReference type="RefSeq" id="XP_018130103.1">
    <property type="nucleotide sequence ID" value="XM_018275086.2"/>
</dbReference>
<gene>
    <name evidence="2" type="ORF">VE01_05623</name>
</gene>
<dbReference type="AlphaFoldDB" id="A0A1B8GKL5"/>